<organism evidence="2 3">
    <name type="scientific">Pseudolactococcus piscium MKFS47</name>
    <dbReference type="NCBI Taxonomy" id="297352"/>
    <lineage>
        <taxon>Bacteria</taxon>
        <taxon>Bacillati</taxon>
        <taxon>Bacillota</taxon>
        <taxon>Bacilli</taxon>
        <taxon>Lactobacillales</taxon>
        <taxon>Streptococcaceae</taxon>
        <taxon>Pseudolactococcus</taxon>
    </lineage>
</organism>
<dbReference type="HOGENOM" id="CLU_2770720_0_0_9"/>
<keyword evidence="1" id="KW-0472">Membrane</keyword>
<name>A0A0D6DYR0_9LACT</name>
<protein>
    <submittedName>
        <fullName evidence="2">Uncharacterized protein</fullName>
    </submittedName>
</protein>
<dbReference type="KEGG" id="lpk:LACPI_1418"/>
<feature type="transmembrane region" description="Helical" evidence="1">
    <location>
        <begin position="9"/>
        <end position="29"/>
    </location>
</feature>
<accession>A0A0D6DYR0</accession>
<dbReference type="RefSeq" id="WP_157761130.1">
    <property type="nucleotide sequence ID" value="NZ_LN774769.1"/>
</dbReference>
<evidence type="ECO:0000313" key="2">
    <source>
        <dbReference type="EMBL" id="CEN28618.1"/>
    </source>
</evidence>
<gene>
    <name evidence="2" type="ORF">LACPI_1418</name>
</gene>
<keyword evidence="1" id="KW-1133">Transmembrane helix</keyword>
<keyword evidence="1" id="KW-0812">Transmembrane</keyword>
<reference evidence="3" key="1">
    <citation type="submission" date="2015-01" db="EMBL/GenBank/DDBJ databases">
        <authorList>
            <person name="Andreevskaya M."/>
        </authorList>
    </citation>
    <scope>NUCLEOTIDE SEQUENCE [LARGE SCALE GENOMIC DNA]</scope>
    <source>
        <strain evidence="3">MKFS47</strain>
    </source>
</reference>
<sequence>MKRFYKLKYIYLIELAIIAVQIMLVVAVMHNNEQDAVARGKHLLYQHNKADEVKVKINKQKLAPNLVLK</sequence>
<dbReference type="STRING" id="1364.LP2241_30436"/>
<dbReference type="Proteomes" id="UP000033166">
    <property type="component" value="Chromosome I"/>
</dbReference>
<dbReference type="EMBL" id="LN774769">
    <property type="protein sequence ID" value="CEN28618.1"/>
    <property type="molecule type" value="Genomic_DNA"/>
</dbReference>
<evidence type="ECO:0000313" key="3">
    <source>
        <dbReference type="Proteomes" id="UP000033166"/>
    </source>
</evidence>
<dbReference type="AlphaFoldDB" id="A0A0D6DYR0"/>
<evidence type="ECO:0000256" key="1">
    <source>
        <dbReference type="SAM" id="Phobius"/>
    </source>
</evidence>
<proteinExistence type="predicted"/>